<dbReference type="Proteomes" id="UP000015105">
    <property type="component" value="Chromosome 1D"/>
</dbReference>
<dbReference type="InterPro" id="IPR041373">
    <property type="entry name" value="RT_RNaseH"/>
</dbReference>
<dbReference type="PANTHER" id="PTHR34072:SF55">
    <property type="entry name" value="DNA_RNA POLYMERASES SUPERFAMILY PROTEIN"/>
    <property type="match status" value="1"/>
</dbReference>
<evidence type="ECO:0000256" key="4">
    <source>
        <dbReference type="ARBA" id="ARBA00022759"/>
    </source>
</evidence>
<sequence>MSKALNPRYQGLSMYEKEYLAIIVAVDQWRPYLQHAEFDILTDQKSLVHLEEQRLTTPWQQKAFTKLLGLRYRIRYKKGIENVGADALSRANP</sequence>
<keyword evidence="1" id="KW-0808">Transferase</keyword>
<dbReference type="Pfam" id="PF17917">
    <property type="entry name" value="RT_RNaseH"/>
    <property type="match status" value="1"/>
</dbReference>
<evidence type="ECO:0000313" key="8">
    <source>
        <dbReference type="EnsemblPlants" id="AET1Gv20118000.1"/>
    </source>
</evidence>
<reference evidence="8" key="5">
    <citation type="journal article" date="2021" name="G3 (Bethesda)">
        <title>Aegilops tauschii genome assembly Aet v5.0 features greater sequence contiguity and improved annotation.</title>
        <authorList>
            <person name="Wang L."/>
            <person name="Zhu T."/>
            <person name="Rodriguez J.C."/>
            <person name="Deal K.R."/>
            <person name="Dubcovsky J."/>
            <person name="McGuire P.E."/>
            <person name="Lux T."/>
            <person name="Spannagl M."/>
            <person name="Mayer K.F.X."/>
            <person name="Baldrich P."/>
            <person name="Meyers B.C."/>
            <person name="Huo N."/>
            <person name="Gu Y.Q."/>
            <person name="Zhou H."/>
            <person name="Devos K.M."/>
            <person name="Bennetzen J.L."/>
            <person name="Unver T."/>
            <person name="Budak H."/>
            <person name="Gulick P.J."/>
            <person name="Galiba G."/>
            <person name="Kalapos B."/>
            <person name="Nelson D.R."/>
            <person name="Li P."/>
            <person name="You F.M."/>
            <person name="Luo M.C."/>
            <person name="Dvorak J."/>
        </authorList>
    </citation>
    <scope>NUCLEOTIDE SEQUENCE [LARGE SCALE GENOMIC DNA]</scope>
    <source>
        <strain evidence="8">cv. AL8/78</strain>
    </source>
</reference>
<reference evidence="8" key="3">
    <citation type="journal article" date="2017" name="Nature">
        <title>Genome sequence of the progenitor of the wheat D genome Aegilops tauschii.</title>
        <authorList>
            <person name="Luo M.C."/>
            <person name="Gu Y.Q."/>
            <person name="Puiu D."/>
            <person name="Wang H."/>
            <person name="Twardziok S.O."/>
            <person name="Deal K.R."/>
            <person name="Huo N."/>
            <person name="Zhu T."/>
            <person name="Wang L."/>
            <person name="Wang Y."/>
            <person name="McGuire P.E."/>
            <person name="Liu S."/>
            <person name="Long H."/>
            <person name="Ramasamy R.K."/>
            <person name="Rodriguez J.C."/>
            <person name="Van S.L."/>
            <person name="Yuan L."/>
            <person name="Wang Z."/>
            <person name="Xia Z."/>
            <person name="Xiao L."/>
            <person name="Anderson O.D."/>
            <person name="Ouyang S."/>
            <person name="Liang Y."/>
            <person name="Zimin A.V."/>
            <person name="Pertea G."/>
            <person name="Qi P."/>
            <person name="Bennetzen J.L."/>
            <person name="Dai X."/>
            <person name="Dawson M.W."/>
            <person name="Muller H.G."/>
            <person name="Kugler K."/>
            <person name="Rivarola-Duarte L."/>
            <person name="Spannagl M."/>
            <person name="Mayer K.F.X."/>
            <person name="Lu F.H."/>
            <person name="Bevan M.W."/>
            <person name="Leroy P."/>
            <person name="Li P."/>
            <person name="You F.M."/>
            <person name="Sun Q."/>
            <person name="Liu Z."/>
            <person name="Lyons E."/>
            <person name="Wicker T."/>
            <person name="Salzberg S.L."/>
            <person name="Devos K.M."/>
            <person name="Dvorak J."/>
        </authorList>
    </citation>
    <scope>NUCLEOTIDE SEQUENCE [LARGE SCALE GENOMIC DNA]</scope>
    <source>
        <strain evidence="8">cv. AL8/78</strain>
    </source>
</reference>
<keyword evidence="4" id="KW-0255">Endonuclease</keyword>
<accession>A0A452XQU1</accession>
<dbReference type="GO" id="GO:0016787">
    <property type="term" value="F:hydrolase activity"/>
    <property type="evidence" value="ECO:0007669"/>
    <property type="project" value="UniProtKB-KW"/>
</dbReference>
<evidence type="ECO:0000256" key="3">
    <source>
        <dbReference type="ARBA" id="ARBA00022722"/>
    </source>
</evidence>
<evidence type="ECO:0000256" key="2">
    <source>
        <dbReference type="ARBA" id="ARBA00022695"/>
    </source>
</evidence>
<reference evidence="9" key="1">
    <citation type="journal article" date="2014" name="Science">
        <title>Ancient hybridizations among the ancestral genomes of bread wheat.</title>
        <authorList>
            <consortium name="International Wheat Genome Sequencing Consortium,"/>
            <person name="Marcussen T."/>
            <person name="Sandve S.R."/>
            <person name="Heier L."/>
            <person name="Spannagl M."/>
            <person name="Pfeifer M."/>
            <person name="Jakobsen K.S."/>
            <person name="Wulff B.B."/>
            <person name="Steuernagel B."/>
            <person name="Mayer K.F."/>
            <person name="Olsen O.A."/>
        </authorList>
    </citation>
    <scope>NUCLEOTIDE SEQUENCE [LARGE SCALE GENOMIC DNA]</scope>
    <source>
        <strain evidence="9">cv. AL8/78</strain>
    </source>
</reference>
<evidence type="ECO:0000256" key="1">
    <source>
        <dbReference type="ARBA" id="ARBA00022679"/>
    </source>
</evidence>
<keyword evidence="6" id="KW-0695">RNA-directed DNA polymerase</keyword>
<keyword evidence="2" id="KW-0548">Nucleotidyltransferase</keyword>
<organism evidence="8 9">
    <name type="scientific">Aegilops tauschii subsp. strangulata</name>
    <name type="common">Goatgrass</name>
    <dbReference type="NCBI Taxonomy" id="200361"/>
    <lineage>
        <taxon>Eukaryota</taxon>
        <taxon>Viridiplantae</taxon>
        <taxon>Streptophyta</taxon>
        <taxon>Embryophyta</taxon>
        <taxon>Tracheophyta</taxon>
        <taxon>Spermatophyta</taxon>
        <taxon>Magnoliopsida</taxon>
        <taxon>Liliopsida</taxon>
        <taxon>Poales</taxon>
        <taxon>Poaceae</taxon>
        <taxon>BOP clade</taxon>
        <taxon>Pooideae</taxon>
        <taxon>Triticodae</taxon>
        <taxon>Triticeae</taxon>
        <taxon>Triticinae</taxon>
        <taxon>Aegilops</taxon>
    </lineage>
</organism>
<evidence type="ECO:0000259" key="7">
    <source>
        <dbReference type="Pfam" id="PF17917"/>
    </source>
</evidence>
<protein>
    <recommendedName>
        <fullName evidence="7">Reverse transcriptase RNase H-like domain-containing protein</fullName>
    </recommendedName>
</protein>
<reference evidence="9" key="2">
    <citation type="journal article" date="2017" name="Nat. Plants">
        <title>The Aegilops tauschii genome reveals multiple impacts of transposons.</title>
        <authorList>
            <person name="Zhao G."/>
            <person name="Zou C."/>
            <person name="Li K."/>
            <person name="Wang K."/>
            <person name="Li T."/>
            <person name="Gao L."/>
            <person name="Zhang X."/>
            <person name="Wang H."/>
            <person name="Yang Z."/>
            <person name="Liu X."/>
            <person name="Jiang W."/>
            <person name="Mao L."/>
            <person name="Kong X."/>
            <person name="Jiao Y."/>
            <person name="Jia J."/>
        </authorList>
    </citation>
    <scope>NUCLEOTIDE SEQUENCE [LARGE SCALE GENOMIC DNA]</scope>
    <source>
        <strain evidence="9">cv. AL8/78</strain>
    </source>
</reference>
<reference evidence="8" key="4">
    <citation type="submission" date="2019-03" db="UniProtKB">
        <authorList>
            <consortium name="EnsemblPlants"/>
        </authorList>
    </citation>
    <scope>IDENTIFICATION</scope>
</reference>
<dbReference type="CDD" id="cd09274">
    <property type="entry name" value="RNase_HI_RT_Ty3"/>
    <property type="match status" value="1"/>
</dbReference>
<keyword evidence="3" id="KW-0540">Nuclease</keyword>
<dbReference type="GO" id="GO:0004519">
    <property type="term" value="F:endonuclease activity"/>
    <property type="evidence" value="ECO:0007669"/>
    <property type="project" value="UniProtKB-KW"/>
</dbReference>
<dbReference type="InterPro" id="IPR043502">
    <property type="entry name" value="DNA/RNA_pol_sf"/>
</dbReference>
<dbReference type="PANTHER" id="PTHR34072">
    <property type="entry name" value="ENZYMATIC POLYPROTEIN-RELATED"/>
    <property type="match status" value="1"/>
</dbReference>
<dbReference type="EnsemblPlants" id="AET1Gv20118000.1">
    <property type="protein sequence ID" value="AET1Gv20118000.1"/>
    <property type="gene ID" value="AET1Gv20118000"/>
</dbReference>
<dbReference type="AlphaFoldDB" id="A0A452XQU1"/>
<keyword evidence="5" id="KW-0378">Hydrolase</keyword>
<dbReference type="SUPFAM" id="SSF56672">
    <property type="entry name" value="DNA/RNA polymerases"/>
    <property type="match status" value="1"/>
</dbReference>
<feature type="domain" description="Reverse transcriptase RNase H-like" evidence="7">
    <location>
        <begin position="1"/>
        <end position="67"/>
    </location>
</feature>
<evidence type="ECO:0000313" key="9">
    <source>
        <dbReference type="Proteomes" id="UP000015105"/>
    </source>
</evidence>
<dbReference type="GO" id="GO:0003964">
    <property type="term" value="F:RNA-directed DNA polymerase activity"/>
    <property type="evidence" value="ECO:0007669"/>
    <property type="project" value="UniProtKB-KW"/>
</dbReference>
<evidence type="ECO:0000256" key="5">
    <source>
        <dbReference type="ARBA" id="ARBA00022801"/>
    </source>
</evidence>
<dbReference type="STRING" id="200361.A0A452XQU1"/>
<proteinExistence type="predicted"/>
<evidence type="ECO:0000256" key="6">
    <source>
        <dbReference type="ARBA" id="ARBA00022918"/>
    </source>
</evidence>
<keyword evidence="9" id="KW-1185">Reference proteome</keyword>
<name>A0A452XQU1_AEGTS</name>
<dbReference type="Gramene" id="AET1Gv20118000.1">
    <property type="protein sequence ID" value="AET1Gv20118000.1"/>
    <property type="gene ID" value="AET1Gv20118000"/>
</dbReference>